<evidence type="ECO:0000256" key="7">
    <source>
        <dbReference type="ARBA" id="ARBA00022989"/>
    </source>
</evidence>
<dbReference type="RefSeq" id="WP_156530767.1">
    <property type="nucleotide sequence ID" value="NZ_CACRUE010000023.1"/>
</dbReference>
<sequence>MRIRKKNIRFLKKWSSVQIITVGFLLLTLVGASILSLPISSSNGQPTNFVDSLFTATSAVCVTGLVVFDTATHWSLFGKVVIISLIQIGGLGFMTIATMISLIRGKKINLKERLLIQESLNQIDLSGIVNLTRKIIFMVFAIEAIGGIILSISFIPRFGIITGLAYGFFHSISAFCNAGFDLMGSISGQFSSLTSLYDNSLVMITVSLLIILGGLGYPVILDVLHTRSFKKLTIHSKLVITSTIILLLIGFVFILGVEYNNPDTLGNMDMKGKLLSSMFQTTTLRTAGFNSIDLSLTKEPTIFLMVILMLIGASPASTGGGIKTTTIAVLFLTVKDFLCGKDEIHIFERSISSESIKKAMVIFFIAIFIFIIGTLALSLTNPQFSLIECVFEVMSAYATVGLSIGGSPNLNVVGKLIIMILMFLGRVGSLTIFTAILSINIAKKDKNIKRPKGKIIIG</sequence>
<feature type="transmembrane region" description="Helical" evidence="10">
    <location>
        <begin position="160"/>
        <end position="180"/>
    </location>
</feature>
<dbReference type="PANTHER" id="PTHR32024:SF1">
    <property type="entry name" value="KTR SYSTEM POTASSIUM UPTAKE PROTEIN B"/>
    <property type="match status" value="1"/>
</dbReference>
<evidence type="ECO:0000256" key="1">
    <source>
        <dbReference type="ARBA" id="ARBA00004651"/>
    </source>
</evidence>
<keyword evidence="2" id="KW-0813">Transport</keyword>
<dbReference type="GO" id="GO:0015379">
    <property type="term" value="F:potassium:chloride symporter activity"/>
    <property type="evidence" value="ECO:0007669"/>
    <property type="project" value="InterPro"/>
</dbReference>
<keyword evidence="9 10" id="KW-0472">Membrane</keyword>
<reference evidence="11" key="1">
    <citation type="submission" date="2019-11" db="EMBL/GenBank/DDBJ databases">
        <authorList>
            <person name="Feng L."/>
        </authorList>
    </citation>
    <scope>NUCLEOTIDE SEQUENCE</scope>
    <source>
        <strain evidence="11">IbartlettiiLFYP30</strain>
    </source>
</reference>
<accession>A0A6N3B0G2</accession>
<evidence type="ECO:0000313" key="11">
    <source>
        <dbReference type="EMBL" id="VYT96613.1"/>
    </source>
</evidence>
<protein>
    <submittedName>
        <fullName evidence="11">Ktr system potassium uptake protein B</fullName>
    </submittedName>
</protein>
<evidence type="ECO:0000256" key="6">
    <source>
        <dbReference type="ARBA" id="ARBA00022958"/>
    </source>
</evidence>
<dbReference type="Pfam" id="PF02386">
    <property type="entry name" value="TrkH"/>
    <property type="match status" value="1"/>
</dbReference>
<dbReference type="EMBL" id="CACRUE010000023">
    <property type="protein sequence ID" value="VYT96613.1"/>
    <property type="molecule type" value="Genomic_DNA"/>
</dbReference>
<feature type="transmembrane region" description="Helical" evidence="10">
    <location>
        <begin position="236"/>
        <end position="257"/>
    </location>
</feature>
<gene>
    <name evidence="11" type="primary">ktrB</name>
    <name evidence="11" type="ORF">IBLFYP30_00200</name>
</gene>
<dbReference type="InterPro" id="IPR004772">
    <property type="entry name" value="TrkH"/>
</dbReference>
<keyword evidence="4" id="KW-0633">Potassium transport</keyword>
<organism evidence="11">
    <name type="scientific">Intestinibacter bartlettii</name>
    <dbReference type="NCBI Taxonomy" id="261299"/>
    <lineage>
        <taxon>Bacteria</taxon>
        <taxon>Bacillati</taxon>
        <taxon>Bacillota</taxon>
        <taxon>Clostridia</taxon>
        <taxon>Peptostreptococcales</taxon>
        <taxon>Peptostreptococcaceae</taxon>
        <taxon>Intestinibacter</taxon>
    </lineage>
</organism>
<feature type="transmembrane region" description="Helical" evidence="10">
    <location>
        <begin position="48"/>
        <end position="68"/>
    </location>
</feature>
<feature type="transmembrane region" description="Helical" evidence="10">
    <location>
        <begin position="302"/>
        <end position="322"/>
    </location>
</feature>
<dbReference type="InterPro" id="IPR003445">
    <property type="entry name" value="Cat_transpt"/>
</dbReference>
<evidence type="ECO:0000256" key="9">
    <source>
        <dbReference type="ARBA" id="ARBA00023136"/>
    </source>
</evidence>
<evidence type="ECO:0000256" key="2">
    <source>
        <dbReference type="ARBA" id="ARBA00022448"/>
    </source>
</evidence>
<name>A0A6N3B0G2_9FIRM</name>
<evidence type="ECO:0000256" key="8">
    <source>
        <dbReference type="ARBA" id="ARBA00023065"/>
    </source>
</evidence>
<evidence type="ECO:0000256" key="10">
    <source>
        <dbReference type="SAM" id="Phobius"/>
    </source>
</evidence>
<evidence type="ECO:0000256" key="4">
    <source>
        <dbReference type="ARBA" id="ARBA00022538"/>
    </source>
</evidence>
<keyword evidence="7 10" id="KW-1133">Transmembrane helix</keyword>
<evidence type="ECO:0000256" key="5">
    <source>
        <dbReference type="ARBA" id="ARBA00022692"/>
    </source>
</evidence>
<dbReference type="AlphaFoldDB" id="A0A6N3B0G2"/>
<keyword evidence="5 10" id="KW-0812">Transmembrane</keyword>
<evidence type="ECO:0000256" key="3">
    <source>
        <dbReference type="ARBA" id="ARBA00022475"/>
    </source>
</evidence>
<feature type="transmembrane region" description="Helical" evidence="10">
    <location>
        <begin position="135"/>
        <end position="155"/>
    </location>
</feature>
<proteinExistence type="predicted"/>
<feature type="transmembrane region" description="Helical" evidence="10">
    <location>
        <begin position="359"/>
        <end position="379"/>
    </location>
</feature>
<dbReference type="PANTHER" id="PTHR32024">
    <property type="entry name" value="TRK SYSTEM POTASSIUM UPTAKE PROTEIN TRKG-RELATED"/>
    <property type="match status" value="1"/>
</dbReference>
<keyword evidence="3" id="KW-1003">Cell membrane</keyword>
<feature type="transmembrane region" description="Helical" evidence="10">
    <location>
        <begin position="200"/>
        <end position="224"/>
    </location>
</feature>
<feature type="transmembrane region" description="Helical" evidence="10">
    <location>
        <begin position="416"/>
        <end position="442"/>
    </location>
</feature>
<comment type="subcellular location">
    <subcellularLocation>
        <location evidence="1">Cell membrane</location>
        <topology evidence="1">Multi-pass membrane protein</topology>
    </subcellularLocation>
</comment>
<dbReference type="GO" id="GO:0005886">
    <property type="term" value="C:plasma membrane"/>
    <property type="evidence" value="ECO:0007669"/>
    <property type="project" value="UniProtKB-SubCell"/>
</dbReference>
<feature type="transmembrane region" description="Helical" evidence="10">
    <location>
        <begin position="80"/>
        <end position="103"/>
    </location>
</feature>
<dbReference type="NCBIfam" id="TIGR00933">
    <property type="entry name" value="2a38"/>
    <property type="match status" value="1"/>
</dbReference>
<keyword evidence="6" id="KW-0630">Potassium</keyword>
<keyword evidence="8" id="KW-0406">Ion transport</keyword>